<evidence type="ECO:0000313" key="1">
    <source>
        <dbReference type="EMBL" id="GIQ63974.1"/>
    </source>
</evidence>
<dbReference type="PROSITE" id="PS51257">
    <property type="entry name" value="PROKAR_LIPOPROTEIN"/>
    <property type="match status" value="1"/>
</dbReference>
<sequence length="255" mass="28247">MKRRWVALAAGVVLSAMLSGCMEKQGDLGNRNIRPNAVRRDANGNLIMNKRFADDQMNEMNRQYGRRLNSNNIVGQHRNYRLEMDRGLAERINRIQGIDTSYVMLTDRNAYVAVTLENGAAAQSQNQGASGNRIKSGLDMRIGNRLNFGAGYGADNRTGYMGGATKEAAQDAGLTAELKRKIAREIRRTAPHIQTAYISSNPEFVGRMKQFMEDINAGRPIQGRLPQFNAMVERLFPANTGIAVNPKAGSKPVFQ</sequence>
<gene>
    <name evidence="1" type="ORF">PACILC2_25420</name>
</gene>
<comment type="caution">
    <text evidence="1">The sequence shown here is derived from an EMBL/GenBank/DDBJ whole genome shotgun (WGS) entry which is preliminary data.</text>
</comment>
<dbReference type="RefSeq" id="WP_062494747.1">
    <property type="nucleotide sequence ID" value="NZ_BOVJ01000076.1"/>
</dbReference>
<proteinExistence type="predicted"/>
<reference evidence="1 2" key="1">
    <citation type="submission" date="2021-04" db="EMBL/GenBank/DDBJ databases">
        <title>Draft genome sequence of Paenibacillus cisolokensis, LC2-13A.</title>
        <authorList>
            <person name="Uke A."/>
            <person name="Chhe C."/>
            <person name="Baramee S."/>
            <person name="Kosugi A."/>
        </authorList>
    </citation>
    <scope>NUCLEOTIDE SEQUENCE [LARGE SCALE GENOMIC DNA]</scope>
    <source>
        <strain evidence="1 2">LC2-13A</strain>
    </source>
</reference>
<accession>A0ABQ4N713</accession>
<protein>
    <recommendedName>
        <fullName evidence="3">Sporulation protein</fullName>
    </recommendedName>
</protein>
<evidence type="ECO:0008006" key="3">
    <source>
        <dbReference type="Google" id="ProtNLM"/>
    </source>
</evidence>
<organism evidence="1 2">
    <name type="scientific">Paenibacillus cisolokensis</name>
    <dbReference type="NCBI Taxonomy" id="1658519"/>
    <lineage>
        <taxon>Bacteria</taxon>
        <taxon>Bacillati</taxon>
        <taxon>Bacillota</taxon>
        <taxon>Bacilli</taxon>
        <taxon>Bacillales</taxon>
        <taxon>Paenibacillaceae</taxon>
        <taxon>Paenibacillus</taxon>
    </lineage>
</organism>
<dbReference type="InterPro" id="IPR019076">
    <property type="entry name" value="Spore_lipoprot_YhcN/YlaJ-like"/>
</dbReference>
<evidence type="ECO:0000313" key="2">
    <source>
        <dbReference type="Proteomes" id="UP000680304"/>
    </source>
</evidence>
<dbReference type="EMBL" id="BOVJ01000076">
    <property type="protein sequence ID" value="GIQ63974.1"/>
    <property type="molecule type" value="Genomic_DNA"/>
</dbReference>
<dbReference type="Proteomes" id="UP000680304">
    <property type="component" value="Unassembled WGS sequence"/>
</dbReference>
<keyword evidence="2" id="KW-1185">Reference proteome</keyword>
<name>A0ABQ4N713_9BACL</name>
<dbReference type="Pfam" id="PF09580">
    <property type="entry name" value="Spore_YhcN_YlaJ"/>
    <property type="match status" value="2"/>
</dbReference>